<evidence type="ECO:0000313" key="2">
    <source>
        <dbReference type="EMBL" id="PQV57706.1"/>
    </source>
</evidence>
<accession>A0A2S8SA80</accession>
<keyword evidence="1" id="KW-0812">Transmembrane</keyword>
<protein>
    <submittedName>
        <fullName evidence="2">Uncharacterized protein</fullName>
    </submittedName>
</protein>
<reference evidence="2 3" key="1">
    <citation type="submission" date="2018-02" db="EMBL/GenBank/DDBJ databases">
        <title>Genomic Encyclopedia of Archaeal and Bacterial Type Strains, Phase II (KMG-II): from individual species to whole genera.</title>
        <authorList>
            <person name="Goeker M."/>
        </authorList>
    </citation>
    <scope>NUCLEOTIDE SEQUENCE [LARGE SCALE GENOMIC DNA]</scope>
    <source>
        <strain evidence="2 3">DSM 18921</strain>
    </source>
</reference>
<name>A0A2S8SA80_9RHOB</name>
<comment type="caution">
    <text evidence="2">The sequence shown here is derived from an EMBL/GenBank/DDBJ whole genome shotgun (WGS) entry which is preliminary data.</text>
</comment>
<evidence type="ECO:0000256" key="1">
    <source>
        <dbReference type="SAM" id="Phobius"/>
    </source>
</evidence>
<sequence length="54" mass="6033">MIFYTAILLGAVIGYVRATKRGGNMFDRLQYAAVHAIFLAILGLFLTILIQRMS</sequence>
<dbReference type="RefSeq" id="WP_170076142.1">
    <property type="nucleotide sequence ID" value="NZ_PVEP01000002.1"/>
</dbReference>
<dbReference type="AlphaFoldDB" id="A0A2S8SA80"/>
<dbReference type="EMBL" id="PVEP01000002">
    <property type="protein sequence ID" value="PQV57706.1"/>
    <property type="molecule type" value="Genomic_DNA"/>
</dbReference>
<evidence type="ECO:0000313" key="3">
    <source>
        <dbReference type="Proteomes" id="UP000238338"/>
    </source>
</evidence>
<organism evidence="2 3">
    <name type="scientific">Albidovulum denitrificans</name>
    <dbReference type="NCBI Taxonomy" id="404881"/>
    <lineage>
        <taxon>Bacteria</taxon>
        <taxon>Pseudomonadati</taxon>
        <taxon>Pseudomonadota</taxon>
        <taxon>Alphaproteobacteria</taxon>
        <taxon>Rhodobacterales</taxon>
        <taxon>Paracoccaceae</taxon>
        <taxon>Albidovulum</taxon>
    </lineage>
</organism>
<keyword evidence="1" id="KW-1133">Transmembrane helix</keyword>
<gene>
    <name evidence="2" type="ORF">LX70_01512</name>
</gene>
<feature type="transmembrane region" description="Helical" evidence="1">
    <location>
        <begin position="28"/>
        <end position="50"/>
    </location>
</feature>
<keyword evidence="3" id="KW-1185">Reference proteome</keyword>
<dbReference type="Proteomes" id="UP000238338">
    <property type="component" value="Unassembled WGS sequence"/>
</dbReference>
<proteinExistence type="predicted"/>
<keyword evidence="1" id="KW-0472">Membrane</keyword>